<accession>A0A420HMR9</accession>
<evidence type="ECO:0000313" key="1">
    <source>
        <dbReference type="EMBL" id="RKF58722.1"/>
    </source>
</evidence>
<evidence type="ECO:0000313" key="2">
    <source>
        <dbReference type="Proteomes" id="UP000286134"/>
    </source>
</evidence>
<gene>
    <name evidence="1" type="ORF">OnM2_065042</name>
</gene>
<sequence>MYLLITVTTKRSFTPHFVLYNRCQLHLSSSLSQRRDNCSVEVPCRDSGCVRVEISIYNQHLLKDPTKPLIVYLPPTGVHLSRYHPPIPPYLLSTSTTLARINYRWNIPVTTEKRRSATSLYDKNVLSAYHPFPFPIHDTLQAWTYITESFLPKILLAKSPKPPESEMKFVERCPSIQEIPSPISKRPIIIYGDFLGATIAMSLALTESFEDYFGPTHEIRLIAKQGIYDWADIGTTLLTKATSEMIHIHGEQKEIGSSWDKVSLLRLRKRLFPGPNRCLDVFASPSLLFRQAGISAPADWDSLNQPSSYFSPCFARDILHSHQTKINKNSNIEEHNPQILSELQNNVDKLQEVQRLRMSHISLTMRPYLEFPSLNSQLKIPKTLLLYQNTPPLEKSEKNELINMKIPKLKLSNVTPMRQAEYMAYLMRHSVKTCSRTKCDPENTIRVKSLPGNLDEEEKIVKEWINNFP</sequence>
<dbReference type="OrthoDB" id="5396420at2759"/>
<dbReference type="STRING" id="212602.A0A420HMR9"/>
<keyword evidence="2" id="KW-1185">Reference proteome</keyword>
<dbReference type="Gene3D" id="3.40.50.1820">
    <property type="entry name" value="alpha/beta hydrolase"/>
    <property type="match status" value="1"/>
</dbReference>
<organism evidence="1 2">
    <name type="scientific">Erysiphe neolycopersici</name>
    <dbReference type="NCBI Taxonomy" id="212602"/>
    <lineage>
        <taxon>Eukaryota</taxon>
        <taxon>Fungi</taxon>
        <taxon>Dikarya</taxon>
        <taxon>Ascomycota</taxon>
        <taxon>Pezizomycotina</taxon>
        <taxon>Leotiomycetes</taxon>
        <taxon>Erysiphales</taxon>
        <taxon>Erysiphaceae</taxon>
        <taxon>Erysiphe</taxon>
    </lineage>
</organism>
<comment type="caution">
    <text evidence="1">The sequence shown here is derived from an EMBL/GenBank/DDBJ whole genome shotgun (WGS) entry which is preliminary data.</text>
</comment>
<dbReference type="InterPro" id="IPR029058">
    <property type="entry name" value="AB_hydrolase_fold"/>
</dbReference>
<protein>
    <submittedName>
        <fullName evidence="1">Uncharacterized protein</fullName>
    </submittedName>
</protein>
<dbReference type="AlphaFoldDB" id="A0A420HMR9"/>
<dbReference type="EMBL" id="MCFK01006597">
    <property type="protein sequence ID" value="RKF58722.1"/>
    <property type="molecule type" value="Genomic_DNA"/>
</dbReference>
<proteinExistence type="predicted"/>
<dbReference type="Proteomes" id="UP000286134">
    <property type="component" value="Unassembled WGS sequence"/>
</dbReference>
<name>A0A420HMR9_9PEZI</name>
<reference evidence="1 2" key="1">
    <citation type="journal article" date="2018" name="BMC Genomics">
        <title>Comparative genome analyses reveal sequence features reflecting distinct modes of host-adaptation between dicot and monocot powdery mildew.</title>
        <authorList>
            <person name="Wu Y."/>
            <person name="Ma X."/>
            <person name="Pan Z."/>
            <person name="Kale S.D."/>
            <person name="Song Y."/>
            <person name="King H."/>
            <person name="Zhang Q."/>
            <person name="Presley C."/>
            <person name="Deng X."/>
            <person name="Wei C.I."/>
            <person name="Xiao S."/>
        </authorList>
    </citation>
    <scope>NUCLEOTIDE SEQUENCE [LARGE SCALE GENOMIC DNA]</scope>
    <source>
        <strain evidence="1">UMSG2</strain>
    </source>
</reference>